<sequence>MNDKLHLVMFVVSTIFLVRHYDLYDKNLPETLTAALTKALPIVSLVCYVTSVNIEQIQRNEYKHLLFVSAGLLISSLGDMCLTFPQSLFMTGMLLFAMTHCCYAVAFGKHTGGIMTKIVFLLIWISGFMLIQSKVPCFIMKVLILGYSAALCNTGWRSTARFESERTIGAFIGCLGTILFMSSDFIIAIDKWVLPIPKCEFISLVTYYCGQLGIVLGTTQRHNDR</sequence>
<keyword evidence="3 9" id="KW-0812">Transmembrane</keyword>
<comment type="subcellular location">
    <subcellularLocation>
        <location evidence="1">Membrane</location>
        <topology evidence="1">Multi-pass membrane protein</topology>
    </subcellularLocation>
</comment>
<protein>
    <recommendedName>
        <fullName evidence="6">lysoplasmalogenase</fullName>
        <ecNumber evidence="6">3.3.2.2</ecNumber>
    </recommendedName>
</protein>
<evidence type="ECO:0000256" key="5">
    <source>
        <dbReference type="ARBA" id="ARBA00023136"/>
    </source>
</evidence>
<feature type="transmembrane region" description="Helical" evidence="9">
    <location>
        <begin position="201"/>
        <end position="219"/>
    </location>
</feature>
<comment type="caution">
    <text evidence="10">The sequence shown here is derived from an EMBL/GenBank/DDBJ whole genome shotgun (WGS) entry which is preliminary data.</text>
</comment>
<keyword evidence="11" id="KW-1185">Reference proteome</keyword>
<comment type="similarity">
    <text evidence="2">Belongs to the TMEM86 family.</text>
</comment>
<evidence type="ECO:0000256" key="3">
    <source>
        <dbReference type="ARBA" id="ARBA00022692"/>
    </source>
</evidence>
<dbReference type="Proteomes" id="UP001634394">
    <property type="component" value="Unassembled WGS sequence"/>
</dbReference>
<comment type="catalytic activity">
    <reaction evidence="7">
        <text>a 1-O-(1Z-alkenyl)-sn-glycero-3-phosphoethanolamine + H2O = a 2,3-saturated aldehyde + sn-glycero-3-phosphoethanolamine</text>
        <dbReference type="Rhea" id="RHEA:16905"/>
        <dbReference type="ChEBI" id="CHEBI:15377"/>
        <dbReference type="ChEBI" id="CHEBI:73359"/>
        <dbReference type="ChEBI" id="CHEBI:77288"/>
        <dbReference type="ChEBI" id="CHEBI:143890"/>
        <dbReference type="EC" id="3.3.2.2"/>
    </reaction>
</comment>
<feature type="transmembrane region" description="Helical" evidence="9">
    <location>
        <begin position="114"/>
        <end position="132"/>
    </location>
</feature>
<evidence type="ECO:0000256" key="7">
    <source>
        <dbReference type="ARBA" id="ARBA00049458"/>
    </source>
</evidence>
<name>A0ABD3V104_SINWO</name>
<evidence type="ECO:0000313" key="11">
    <source>
        <dbReference type="Proteomes" id="UP001634394"/>
    </source>
</evidence>
<dbReference type="PANTHER" id="PTHR31885">
    <property type="entry name" value="GH04784P"/>
    <property type="match status" value="1"/>
</dbReference>
<dbReference type="PANTHER" id="PTHR31885:SF6">
    <property type="entry name" value="GH04784P"/>
    <property type="match status" value="1"/>
</dbReference>
<feature type="transmembrane region" description="Helical" evidence="9">
    <location>
        <begin position="168"/>
        <end position="189"/>
    </location>
</feature>
<feature type="transmembrane region" description="Helical" evidence="9">
    <location>
        <begin position="5"/>
        <end position="21"/>
    </location>
</feature>
<evidence type="ECO:0000313" key="10">
    <source>
        <dbReference type="EMBL" id="KAL3855319.1"/>
    </source>
</evidence>
<dbReference type="EMBL" id="JBJQND010000014">
    <property type="protein sequence ID" value="KAL3855319.1"/>
    <property type="molecule type" value="Genomic_DNA"/>
</dbReference>
<evidence type="ECO:0000256" key="4">
    <source>
        <dbReference type="ARBA" id="ARBA00022989"/>
    </source>
</evidence>
<evidence type="ECO:0000256" key="1">
    <source>
        <dbReference type="ARBA" id="ARBA00004141"/>
    </source>
</evidence>
<dbReference type="EC" id="3.3.2.2" evidence="6"/>
<feature type="transmembrane region" description="Helical" evidence="9">
    <location>
        <begin position="64"/>
        <end position="82"/>
    </location>
</feature>
<reference evidence="10 11" key="1">
    <citation type="submission" date="2024-11" db="EMBL/GenBank/DDBJ databases">
        <title>Chromosome-level genome assembly of the freshwater bivalve Anodonta woodiana.</title>
        <authorList>
            <person name="Chen X."/>
        </authorList>
    </citation>
    <scope>NUCLEOTIDE SEQUENCE [LARGE SCALE GENOMIC DNA]</scope>
    <source>
        <strain evidence="10">MN2024</strain>
        <tissue evidence="10">Gills</tissue>
    </source>
</reference>
<proteinExistence type="inferred from homology"/>
<keyword evidence="4 9" id="KW-1133">Transmembrane helix</keyword>
<evidence type="ECO:0000256" key="6">
    <source>
        <dbReference type="ARBA" id="ARBA00035673"/>
    </source>
</evidence>
<evidence type="ECO:0000256" key="2">
    <source>
        <dbReference type="ARBA" id="ARBA00007375"/>
    </source>
</evidence>
<dbReference type="GO" id="GO:0047408">
    <property type="term" value="F:alkenylglycerophosphocholine hydrolase activity"/>
    <property type="evidence" value="ECO:0007669"/>
    <property type="project" value="UniProtKB-EC"/>
</dbReference>
<evidence type="ECO:0000256" key="8">
    <source>
        <dbReference type="ARBA" id="ARBA00049560"/>
    </source>
</evidence>
<evidence type="ECO:0000256" key="9">
    <source>
        <dbReference type="SAM" id="Phobius"/>
    </source>
</evidence>
<gene>
    <name evidence="10" type="ORF">ACJMK2_014535</name>
</gene>
<dbReference type="GO" id="GO:0016020">
    <property type="term" value="C:membrane"/>
    <property type="evidence" value="ECO:0007669"/>
    <property type="project" value="UniProtKB-SubCell"/>
</dbReference>
<organism evidence="10 11">
    <name type="scientific">Sinanodonta woodiana</name>
    <name type="common">Chinese pond mussel</name>
    <name type="synonym">Anodonta woodiana</name>
    <dbReference type="NCBI Taxonomy" id="1069815"/>
    <lineage>
        <taxon>Eukaryota</taxon>
        <taxon>Metazoa</taxon>
        <taxon>Spiralia</taxon>
        <taxon>Lophotrochozoa</taxon>
        <taxon>Mollusca</taxon>
        <taxon>Bivalvia</taxon>
        <taxon>Autobranchia</taxon>
        <taxon>Heteroconchia</taxon>
        <taxon>Palaeoheterodonta</taxon>
        <taxon>Unionida</taxon>
        <taxon>Unionoidea</taxon>
        <taxon>Unionidae</taxon>
        <taxon>Unioninae</taxon>
        <taxon>Sinanodonta</taxon>
    </lineage>
</organism>
<keyword evidence="5 9" id="KW-0472">Membrane</keyword>
<comment type="catalytic activity">
    <reaction evidence="8">
        <text>a 1-O-(1Z-alkenyl)-sn-glycero-3-phosphocholine + H2O = a 2,3-saturated aldehyde + sn-glycerol 3-phosphocholine</text>
        <dbReference type="Rhea" id="RHEA:22544"/>
        <dbReference type="ChEBI" id="CHEBI:15377"/>
        <dbReference type="ChEBI" id="CHEBI:16870"/>
        <dbReference type="ChEBI" id="CHEBI:73359"/>
        <dbReference type="ChEBI" id="CHEBI:77287"/>
        <dbReference type="EC" id="3.3.2.2"/>
    </reaction>
</comment>
<dbReference type="Pfam" id="PF07947">
    <property type="entry name" value="YhhN"/>
    <property type="match status" value="1"/>
</dbReference>
<accession>A0ABD3V104</accession>
<dbReference type="InterPro" id="IPR012506">
    <property type="entry name" value="TMEM86B-like"/>
</dbReference>
<feature type="transmembrane region" description="Helical" evidence="9">
    <location>
        <begin position="33"/>
        <end position="52"/>
    </location>
</feature>
<dbReference type="AlphaFoldDB" id="A0ABD3V104"/>